<sequence>MPCIPRLLHFTGDWLGPVWRNAVGVLLFIVTLPASAISRDWTTVWVNPDENVDVYTQVNMSGEVHVASDVNGSPACVDYWWITWPFGRVQQLGRHCGRASFEIPGWSSLAISSRLRAGGAESRTRIQGSAIEEIAKNFPEINF</sequence>
<dbReference type="EMBL" id="JBHLWE010000002">
    <property type="protein sequence ID" value="MFC0339163.1"/>
    <property type="molecule type" value="Genomic_DNA"/>
</dbReference>
<evidence type="ECO:0000313" key="1">
    <source>
        <dbReference type="EMBL" id="MFC0339163.1"/>
    </source>
</evidence>
<accession>A0ABV6I1P8</accession>
<organism evidence="1 2">
    <name type="scientific">Paracoccus niistensis</name>
    <dbReference type="NCBI Taxonomy" id="632935"/>
    <lineage>
        <taxon>Bacteria</taxon>
        <taxon>Pseudomonadati</taxon>
        <taxon>Pseudomonadota</taxon>
        <taxon>Alphaproteobacteria</taxon>
        <taxon>Rhodobacterales</taxon>
        <taxon>Paracoccaceae</taxon>
        <taxon>Paracoccus</taxon>
    </lineage>
</organism>
<gene>
    <name evidence="1" type="ORF">ACFFII_00060</name>
</gene>
<name>A0ABV6I1P8_9RHOB</name>
<reference evidence="1 2" key="1">
    <citation type="submission" date="2024-09" db="EMBL/GenBank/DDBJ databases">
        <authorList>
            <person name="Sun Q."/>
            <person name="Mori K."/>
        </authorList>
    </citation>
    <scope>NUCLEOTIDE SEQUENCE [LARGE SCALE GENOMIC DNA]</scope>
    <source>
        <strain evidence="1 2">KCTC 22789</strain>
    </source>
</reference>
<comment type="caution">
    <text evidence="1">The sequence shown here is derived from an EMBL/GenBank/DDBJ whole genome shotgun (WGS) entry which is preliminary data.</text>
</comment>
<protein>
    <submittedName>
        <fullName evidence="1">Uncharacterized protein</fullName>
    </submittedName>
</protein>
<dbReference type="Proteomes" id="UP001589799">
    <property type="component" value="Unassembled WGS sequence"/>
</dbReference>
<dbReference type="RefSeq" id="WP_377696842.1">
    <property type="nucleotide sequence ID" value="NZ_JBHLWE010000002.1"/>
</dbReference>
<evidence type="ECO:0000313" key="2">
    <source>
        <dbReference type="Proteomes" id="UP001589799"/>
    </source>
</evidence>
<proteinExistence type="predicted"/>
<keyword evidence="2" id="KW-1185">Reference proteome</keyword>